<name>A0A5B2VZI7_9BACT</name>
<dbReference type="Proteomes" id="UP000324611">
    <property type="component" value="Unassembled WGS sequence"/>
</dbReference>
<evidence type="ECO:0000313" key="3">
    <source>
        <dbReference type="Proteomes" id="UP000324611"/>
    </source>
</evidence>
<dbReference type="InterPro" id="IPR047262">
    <property type="entry name" value="PRX-like1"/>
</dbReference>
<dbReference type="GO" id="GO:0016209">
    <property type="term" value="F:antioxidant activity"/>
    <property type="evidence" value="ECO:0007669"/>
    <property type="project" value="InterPro"/>
</dbReference>
<dbReference type="EMBL" id="VUOC01000002">
    <property type="protein sequence ID" value="KAA2243449.1"/>
    <property type="molecule type" value="Genomic_DNA"/>
</dbReference>
<accession>A0A5B2VZI7</accession>
<dbReference type="SUPFAM" id="SSF52833">
    <property type="entry name" value="Thioredoxin-like"/>
    <property type="match status" value="1"/>
</dbReference>
<reference evidence="2 3" key="1">
    <citation type="submission" date="2019-09" db="EMBL/GenBank/DDBJ databases">
        <title>Chitinophaga ginsengihumi sp. nov., isolated from soil of ginseng rhizosphere.</title>
        <authorList>
            <person name="Lee J."/>
        </authorList>
    </citation>
    <scope>NUCLEOTIDE SEQUENCE [LARGE SCALE GENOMIC DNA]</scope>
    <source>
        <strain evidence="2 3">BN140078</strain>
    </source>
</reference>
<organism evidence="2 3">
    <name type="scientific">Chitinophaga agrisoli</name>
    <dbReference type="NCBI Taxonomy" id="2607653"/>
    <lineage>
        <taxon>Bacteria</taxon>
        <taxon>Pseudomonadati</taxon>
        <taxon>Bacteroidota</taxon>
        <taxon>Chitinophagia</taxon>
        <taxon>Chitinophagales</taxon>
        <taxon>Chitinophagaceae</taxon>
        <taxon>Chitinophaga</taxon>
    </lineage>
</organism>
<dbReference type="RefSeq" id="WP_149838324.1">
    <property type="nucleotide sequence ID" value="NZ_VUOC01000002.1"/>
</dbReference>
<dbReference type="PROSITE" id="PS51352">
    <property type="entry name" value="THIOREDOXIN_2"/>
    <property type="match status" value="1"/>
</dbReference>
<evidence type="ECO:0000259" key="1">
    <source>
        <dbReference type="PROSITE" id="PS51352"/>
    </source>
</evidence>
<dbReference type="GO" id="GO:0016491">
    <property type="term" value="F:oxidoreductase activity"/>
    <property type="evidence" value="ECO:0007669"/>
    <property type="project" value="InterPro"/>
</dbReference>
<dbReference type="AlphaFoldDB" id="A0A5B2VZI7"/>
<dbReference type="InterPro" id="IPR000866">
    <property type="entry name" value="AhpC/TSA"/>
</dbReference>
<protein>
    <submittedName>
        <fullName evidence="2">Redoxin domain-containing protein</fullName>
    </submittedName>
</protein>
<dbReference type="Gene3D" id="3.40.30.10">
    <property type="entry name" value="Glutaredoxin"/>
    <property type="match status" value="1"/>
</dbReference>
<proteinExistence type="predicted"/>
<feature type="domain" description="Thioredoxin" evidence="1">
    <location>
        <begin position="25"/>
        <end position="181"/>
    </location>
</feature>
<reference evidence="2 3" key="2">
    <citation type="submission" date="2019-09" db="EMBL/GenBank/DDBJ databases">
        <authorList>
            <person name="Jin C."/>
        </authorList>
    </citation>
    <scope>NUCLEOTIDE SEQUENCE [LARGE SCALE GENOMIC DNA]</scope>
    <source>
        <strain evidence="2 3">BN140078</strain>
    </source>
</reference>
<dbReference type="InterPro" id="IPR036249">
    <property type="entry name" value="Thioredoxin-like_sf"/>
</dbReference>
<sequence>MKSSCIFLICVLFILTAFRPVEAGLEIGAPIPKSEVKLHDISGREITLNAARGSNGLLVMFSGNRCPYVVRNQGRTTNICAYALKHQVGVILINSNIALQGGEESLENMQAYAAQQQYTWFYVVDKKAEIADAFDAGHTPECFLFDKNGRLSYKGAIDDNPGNAEAVKVQHLLNALNDMLAGKPVKVSTSSTMGCNIKRF</sequence>
<dbReference type="Pfam" id="PF00578">
    <property type="entry name" value="AhpC-TSA"/>
    <property type="match status" value="1"/>
</dbReference>
<gene>
    <name evidence="2" type="ORF">F0L74_13215</name>
</gene>
<keyword evidence="3" id="KW-1185">Reference proteome</keyword>
<evidence type="ECO:0000313" key="2">
    <source>
        <dbReference type="EMBL" id="KAA2243449.1"/>
    </source>
</evidence>
<dbReference type="PANTHER" id="PTHR43640:SF1">
    <property type="entry name" value="THIOREDOXIN-DEPENDENT PEROXIREDOXIN"/>
    <property type="match status" value="1"/>
</dbReference>
<dbReference type="InterPro" id="IPR013766">
    <property type="entry name" value="Thioredoxin_domain"/>
</dbReference>
<dbReference type="PANTHER" id="PTHR43640">
    <property type="entry name" value="OS07G0260300 PROTEIN"/>
    <property type="match status" value="1"/>
</dbReference>
<comment type="caution">
    <text evidence="2">The sequence shown here is derived from an EMBL/GenBank/DDBJ whole genome shotgun (WGS) entry which is preliminary data.</text>
</comment>